<reference evidence="1 2" key="1">
    <citation type="journal article" date="2014" name="Agronomy (Basel)">
        <title>A Draft Genome Sequence for Ensete ventricosum, the Drought-Tolerant Tree Against Hunger.</title>
        <authorList>
            <person name="Harrison J."/>
            <person name="Moore K.A."/>
            <person name="Paszkiewicz K."/>
            <person name="Jones T."/>
            <person name="Grant M."/>
            <person name="Ambacheew D."/>
            <person name="Muzemil S."/>
            <person name="Studholme D.J."/>
        </authorList>
    </citation>
    <scope>NUCLEOTIDE SEQUENCE [LARGE SCALE GENOMIC DNA]</scope>
</reference>
<comment type="caution">
    <text evidence="1">The sequence shown here is derived from an EMBL/GenBank/DDBJ whole genome shotgun (WGS) entry which is preliminary data.</text>
</comment>
<gene>
    <name evidence="1" type="ORF">B296_00056627</name>
</gene>
<dbReference type="Proteomes" id="UP000287651">
    <property type="component" value="Unassembled WGS sequence"/>
</dbReference>
<dbReference type="EMBL" id="AMZH03043705">
    <property type="protein sequence ID" value="RRT31211.1"/>
    <property type="molecule type" value="Genomic_DNA"/>
</dbReference>
<name>A0A426WVK2_ENSVE</name>
<proteinExistence type="predicted"/>
<protein>
    <submittedName>
        <fullName evidence="1">Uncharacterized protein</fullName>
    </submittedName>
</protein>
<evidence type="ECO:0000313" key="1">
    <source>
        <dbReference type="EMBL" id="RRT31211.1"/>
    </source>
</evidence>
<evidence type="ECO:0000313" key="2">
    <source>
        <dbReference type="Proteomes" id="UP000287651"/>
    </source>
</evidence>
<organism evidence="1 2">
    <name type="scientific">Ensete ventricosum</name>
    <name type="common">Abyssinian banana</name>
    <name type="synonym">Musa ensete</name>
    <dbReference type="NCBI Taxonomy" id="4639"/>
    <lineage>
        <taxon>Eukaryota</taxon>
        <taxon>Viridiplantae</taxon>
        <taxon>Streptophyta</taxon>
        <taxon>Embryophyta</taxon>
        <taxon>Tracheophyta</taxon>
        <taxon>Spermatophyta</taxon>
        <taxon>Magnoliopsida</taxon>
        <taxon>Liliopsida</taxon>
        <taxon>Zingiberales</taxon>
        <taxon>Musaceae</taxon>
        <taxon>Ensete</taxon>
    </lineage>
</organism>
<sequence>MARPQGVTVAFGLTAGGHHLRTSPCSLPLCGGHAMGGCCPYRQAVASRARKRRPLRAGLGHGLAVGGRPCIVTGRGWPTLLLAVFAVKMQQERVERFYVI</sequence>
<dbReference type="AlphaFoldDB" id="A0A426WVK2"/>
<accession>A0A426WVK2</accession>